<dbReference type="EMBL" id="JACHOC010000003">
    <property type="protein sequence ID" value="MBB4621997.1"/>
    <property type="molecule type" value="Genomic_DNA"/>
</dbReference>
<name>A0ABR6KKI2_9BACT</name>
<accession>A0ABR6KKI2</accession>
<comment type="caution">
    <text evidence="1">The sequence shown here is derived from an EMBL/GenBank/DDBJ whole genome shotgun (WGS) entry which is preliminary data.</text>
</comment>
<organism evidence="1 2">
    <name type="scientific">Parabacteroides faecis</name>
    <dbReference type="NCBI Taxonomy" id="1217282"/>
    <lineage>
        <taxon>Bacteria</taxon>
        <taxon>Pseudomonadati</taxon>
        <taxon>Bacteroidota</taxon>
        <taxon>Bacteroidia</taxon>
        <taxon>Bacteroidales</taxon>
        <taxon>Tannerellaceae</taxon>
        <taxon>Parabacteroides</taxon>
    </lineage>
</organism>
<evidence type="ECO:0000313" key="2">
    <source>
        <dbReference type="Proteomes" id="UP000533637"/>
    </source>
</evidence>
<gene>
    <name evidence="1" type="ORF">GGQ57_001894</name>
</gene>
<keyword evidence="2" id="KW-1185">Reference proteome</keyword>
<sequence length="133" mass="15443">METGALPELFVLPNNETKRNYIAAIKDTVSNYIGYIEDTFLIHKAERYDIRGKDTISGNCKYYINDLSFKNYLYPGFAYGTGYNEQTIRREYASLEAIPDNYEKYVVSLDDISFPLNQGIKHIQAWKLANEIY</sequence>
<evidence type="ECO:0000313" key="1">
    <source>
        <dbReference type="EMBL" id="MBB4621997.1"/>
    </source>
</evidence>
<proteinExistence type="predicted"/>
<dbReference type="Proteomes" id="UP000533637">
    <property type="component" value="Unassembled WGS sequence"/>
</dbReference>
<reference evidence="1 2" key="1">
    <citation type="submission" date="2020-08" db="EMBL/GenBank/DDBJ databases">
        <title>Genomic Encyclopedia of Type Strains, Phase IV (KMG-IV): sequencing the most valuable type-strain genomes for metagenomic binning, comparative biology and taxonomic classification.</title>
        <authorList>
            <person name="Goeker M."/>
        </authorList>
    </citation>
    <scope>NUCLEOTIDE SEQUENCE [LARGE SCALE GENOMIC DNA]</scope>
    <source>
        <strain evidence="1 2">DSM 102983</strain>
    </source>
</reference>
<protein>
    <submittedName>
        <fullName evidence="1">AAA+ superfamily ATPase</fullName>
    </submittedName>
</protein>